<reference evidence="2" key="1">
    <citation type="submission" date="2020-03" db="EMBL/GenBank/DDBJ databases">
        <title>Hybrid Assembly of Korean Phytophthora infestans isolates.</title>
        <authorList>
            <person name="Prokchorchik M."/>
            <person name="Lee Y."/>
            <person name="Seo J."/>
            <person name="Cho J.-H."/>
            <person name="Park Y.-E."/>
            <person name="Jang D.-C."/>
            <person name="Im J.-S."/>
            <person name="Choi J.-G."/>
            <person name="Park H.-J."/>
            <person name="Lee G.-B."/>
            <person name="Lee Y.-G."/>
            <person name="Hong S.-Y."/>
            <person name="Cho K."/>
            <person name="Sohn K.H."/>
        </authorList>
    </citation>
    <scope>NUCLEOTIDE SEQUENCE</scope>
    <source>
        <strain evidence="2">KR_2_A2</strain>
    </source>
</reference>
<gene>
    <name evidence="2" type="ORF">GN958_ATG21955</name>
</gene>
<dbReference type="Proteomes" id="UP000704712">
    <property type="component" value="Unassembled WGS sequence"/>
</dbReference>
<evidence type="ECO:0000313" key="3">
    <source>
        <dbReference type="Proteomes" id="UP000704712"/>
    </source>
</evidence>
<dbReference type="AlphaFoldDB" id="A0A8S9TS84"/>
<evidence type="ECO:0000256" key="1">
    <source>
        <dbReference type="SAM" id="MobiDB-lite"/>
    </source>
</evidence>
<proteinExistence type="predicted"/>
<name>A0A8S9TS84_PHYIN</name>
<evidence type="ECO:0000313" key="2">
    <source>
        <dbReference type="EMBL" id="KAF4128838.1"/>
    </source>
</evidence>
<feature type="compositionally biased region" description="Polar residues" evidence="1">
    <location>
        <begin position="37"/>
        <end position="51"/>
    </location>
</feature>
<dbReference type="EMBL" id="JAACNO010003046">
    <property type="protein sequence ID" value="KAF4128838.1"/>
    <property type="molecule type" value="Genomic_DNA"/>
</dbReference>
<organism evidence="2 3">
    <name type="scientific">Phytophthora infestans</name>
    <name type="common">Potato late blight agent</name>
    <name type="synonym">Botrytis infestans</name>
    <dbReference type="NCBI Taxonomy" id="4787"/>
    <lineage>
        <taxon>Eukaryota</taxon>
        <taxon>Sar</taxon>
        <taxon>Stramenopiles</taxon>
        <taxon>Oomycota</taxon>
        <taxon>Peronosporomycetes</taxon>
        <taxon>Peronosporales</taxon>
        <taxon>Peronosporaceae</taxon>
        <taxon>Phytophthora</taxon>
    </lineage>
</organism>
<feature type="region of interest" description="Disordered" evidence="1">
    <location>
        <begin position="36"/>
        <end position="59"/>
    </location>
</feature>
<protein>
    <submittedName>
        <fullName evidence="2">Uncharacterized protein</fullName>
    </submittedName>
</protein>
<sequence length="73" mass="7329">MAGFSLPPAATATQKELSAVEKVAVAALRRAAVDSTVAASSNSTAENSQADRSALLPTTVLDRPNAASISKSS</sequence>
<comment type="caution">
    <text evidence="2">The sequence shown here is derived from an EMBL/GenBank/DDBJ whole genome shotgun (WGS) entry which is preliminary data.</text>
</comment>
<accession>A0A8S9TS84</accession>